<evidence type="ECO:0000313" key="2">
    <source>
        <dbReference type="EMBL" id="MDT0485368.1"/>
    </source>
</evidence>
<name>A0ABU2VJ82_9ACTN</name>
<organism evidence="2 3">
    <name type="scientific">Streptomyces doebereineriae</name>
    <dbReference type="NCBI Taxonomy" id="3075528"/>
    <lineage>
        <taxon>Bacteria</taxon>
        <taxon>Bacillati</taxon>
        <taxon>Actinomycetota</taxon>
        <taxon>Actinomycetes</taxon>
        <taxon>Kitasatosporales</taxon>
        <taxon>Streptomycetaceae</taxon>
        <taxon>Streptomyces</taxon>
    </lineage>
</organism>
<dbReference type="EMBL" id="JAVREZ010000015">
    <property type="protein sequence ID" value="MDT0485368.1"/>
    <property type="molecule type" value="Genomic_DNA"/>
</dbReference>
<feature type="region of interest" description="Disordered" evidence="1">
    <location>
        <begin position="41"/>
        <end position="73"/>
    </location>
</feature>
<protein>
    <submittedName>
        <fullName evidence="2">Uncharacterized protein</fullName>
    </submittedName>
</protein>
<proteinExistence type="predicted"/>
<evidence type="ECO:0000256" key="1">
    <source>
        <dbReference type="SAM" id="MobiDB-lite"/>
    </source>
</evidence>
<dbReference type="Proteomes" id="UP001183824">
    <property type="component" value="Unassembled WGS sequence"/>
</dbReference>
<dbReference type="RefSeq" id="WP_311718145.1">
    <property type="nucleotide sequence ID" value="NZ_JAVREZ010000015.1"/>
</dbReference>
<evidence type="ECO:0000313" key="3">
    <source>
        <dbReference type="Proteomes" id="UP001183824"/>
    </source>
</evidence>
<accession>A0ABU2VJ82</accession>
<reference evidence="3" key="1">
    <citation type="submission" date="2023-07" db="EMBL/GenBank/DDBJ databases">
        <title>30 novel species of actinomycetes from the DSMZ collection.</title>
        <authorList>
            <person name="Nouioui I."/>
        </authorList>
    </citation>
    <scope>NUCLEOTIDE SEQUENCE [LARGE SCALE GENOMIC DNA]</scope>
    <source>
        <strain evidence="3">DSM 41640</strain>
    </source>
</reference>
<comment type="caution">
    <text evidence="2">The sequence shown here is derived from an EMBL/GenBank/DDBJ whole genome shotgun (WGS) entry which is preliminary data.</text>
</comment>
<keyword evidence="3" id="KW-1185">Reference proteome</keyword>
<sequence>MTALRIAVGGSAGAVVATWLIEVLDGIDAQVTPYTGVQDHTSAFGTPLHGPPGHDPVQQLRDADTAPAGVLGN</sequence>
<gene>
    <name evidence="2" type="ORF">RNB18_35240</name>
</gene>